<dbReference type="STRING" id="34475.A0A4Y9YCL7"/>
<feature type="compositionally biased region" description="Polar residues" evidence="1">
    <location>
        <begin position="213"/>
        <end position="225"/>
    </location>
</feature>
<name>A0A4Y9YCL7_9APHY</name>
<dbReference type="Proteomes" id="UP000298390">
    <property type="component" value="Unassembled WGS sequence"/>
</dbReference>
<sequence length="504" mass="53626">MKTTTISHVLSVAGLSQTARSPPLPTARGPEILQTLARQGNVLPLVESLVRLLAGTATTAAPLPKRLERTGWERHRPTEAPPLKRRKLNTVPAGASDWDVPYPFQDGQGPADYHTTWAKERARRLVRELVGLVRDAAKKAAVKGYLQEQERARKRKWMDERGWQGRVGGDQHGGRTQLYCMEDGLFQARARSVAPGVGVGPPPAFGVGPSAPTQSAMMASRQTMSEPPLRQGSPAPSLSASSASINQWLASMLASTPPTVEEQGQVEPGAPQAPQDVASLAGSSAQGMLPLPAITITQADSGVSLESSEHAEGTNNNQYFDDWLALLESIPPGDPNDPSALPDLRNVLDDFAAGVPADGSANAYGASGSGQGMDTFPDFFLDPALFDAPVFPDTPPAQPHPPSAPPNSFPDFAQSALPAQNHPTTDPKYLSPIVPGPSATPSLTGSPLATIASSAFHEPEPGELGVLKIPSRWKPRTSVRWQSSWMASQWTPGLSASMESWMTR</sequence>
<evidence type="ECO:0000313" key="3">
    <source>
        <dbReference type="Proteomes" id="UP000298390"/>
    </source>
</evidence>
<dbReference type="EMBL" id="SEKV01000350">
    <property type="protein sequence ID" value="TFY58599.1"/>
    <property type="molecule type" value="Genomic_DNA"/>
</dbReference>
<feature type="region of interest" description="Disordered" evidence="1">
    <location>
        <begin position="390"/>
        <end position="424"/>
    </location>
</feature>
<evidence type="ECO:0000313" key="2">
    <source>
        <dbReference type="EMBL" id="TFY58599.1"/>
    </source>
</evidence>
<feature type="region of interest" description="Disordered" evidence="1">
    <location>
        <begin position="256"/>
        <end position="281"/>
    </location>
</feature>
<dbReference type="AlphaFoldDB" id="A0A4Y9YCL7"/>
<feature type="compositionally biased region" description="Pro residues" evidence="1">
    <location>
        <begin position="392"/>
        <end position="408"/>
    </location>
</feature>
<protein>
    <submittedName>
        <fullName evidence="2">Uncharacterized protein</fullName>
    </submittedName>
</protein>
<accession>A0A4Y9YCL7</accession>
<organism evidence="2 3">
    <name type="scientific">Rhodofomes roseus</name>
    <dbReference type="NCBI Taxonomy" id="34475"/>
    <lineage>
        <taxon>Eukaryota</taxon>
        <taxon>Fungi</taxon>
        <taxon>Dikarya</taxon>
        <taxon>Basidiomycota</taxon>
        <taxon>Agaricomycotina</taxon>
        <taxon>Agaricomycetes</taxon>
        <taxon>Polyporales</taxon>
        <taxon>Rhodofomes</taxon>
    </lineage>
</organism>
<proteinExistence type="predicted"/>
<comment type="caution">
    <text evidence="2">The sequence shown here is derived from an EMBL/GenBank/DDBJ whole genome shotgun (WGS) entry which is preliminary data.</text>
</comment>
<gene>
    <name evidence="2" type="ORF">EVJ58_g6317</name>
</gene>
<reference evidence="2 3" key="1">
    <citation type="submission" date="2019-01" db="EMBL/GenBank/DDBJ databases">
        <title>Genome sequencing of the rare red list fungi Fomitopsis rosea.</title>
        <authorList>
            <person name="Buettner E."/>
            <person name="Kellner H."/>
        </authorList>
    </citation>
    <scope>NUCLEOTIDE SEQUENCE [LARGE SCALE GENOMIC DNA]</scope>
    <source>
        <strain evidence="2 3">DSM 105464</strain>
    </source>
</reference>
<feature type="region of interest" description="Disordered" evidence="1">
    <location>
        <begin position="204"/>
        <end position="241"/>
    </location>
</feature>
<evidence type="ECO:0000256" key="1">
    <source>
        <dbReference type="SAM" id="MobiDB-lite"/>
    </source>
</evidence>